<organism evidence="1 2">
    <name type="scientific">Glarea lozoyensis (strain ATCC 20868 / MF5171)</name>
    <dbReference type="NCBI Taxonomy" id="1116229"/>
    <lineage>
        <taxon>Eukaryota</taxon>
        <taxon>Fungi</taxon>
        <taxon>Dikarya</taxon>
        <taxon>Ascomycota</taxon>
        <taxon>Pezizomycotina</taxon>
        <taxon>Leotiomycetes</taxon>
        <taxon>Helotiales</taxon>
        <taxon>Helotiaceae</taxon>
        <taxon>Glarea</taxon>
    </lineage>
</organism>
<accession>S3CDU6</accession>
<evidence type="ECO:0000313" key="2">
    <source>
        <dbReference type="Proteomes" id="UP000016922"/>
    </source>
</evidence>
<dbReference type="HOGENOM" id="CLU_1441180_0_0_1"/>
<dbReference type="AlphaFoldDB" id="S3CDU6"/>
<gene>
    <name evidence="1" type="ORF">GLAREA_08545</name>
</gene>
<protein>
    <submittedName>
        <fullName evidence="1">Uncharacterized protein</fullName>
    </submittedName>
</protein>
<evidence type="ECO:0000313" key="1">
    <source>
        <dbReference type="EMBL" id="EPE24692.1"/>
    </source>
</evidence>
<dbReference type="GeneID" id="19467593"/>
<keyword evidence="2" id="KW-1185">Reference proteome</keyword>
<dbReference type="RefSeq" id="XP_008088780.1">
    <property type="nucleotide sequence ID" value="XM_008090589.1"/>
</dbReference>
<dbReference type="EMBL" id="KE145373">
    <property type="protein sequence ID" value="EPE24692.1"/>
    <property type="molecule type" value="Genomic_DNA"/>
</dbReference>
<sequence length="188" mass="20663">MTGGDAEKTAVYILVRNSEGKSRNRNPFSCVKFVSFSSSVAYADAYAEDGGVSKVGFVDNFIRCICADKFAVDEEAVATAARGPATPLLPRAMAFQVAASSSVGTKIGEVKMNGRVRYNSLDMRESYRSVRRFRQDEFDSRAKMSRCNGTELLWAGTPKSTRLASNSLASHVRLLSLYNFTSREVVRT</sequence>
<name>S3CDU6_GLAL2</name>
<proteinExistence type="predicted"/>
<dbReference type="Proteomes" id="UP000016922">
    <property type="component" value="Unassembled WGS sequence"/>
</dbReference>
<dbReference type="KEGG" id="glz:GLAREA_08545"/>
<reference evidence="1 2" key="1">
    <citation type="journal article" date="2013" name="BMC Genomics">
        <title>Genomics-driven discovery of the pneumocandin biosynthetic gene cluster in the fungus Glarea lozoyensis.</title>
        <authorList>
            <person name="Chen L."/>
            <person name="Yue Q."/>
            <person name="Zhang X."/>
            <person name="Xiang M."/>
            <person name="Wang C."/>
            <person name="Li S."/>
            <person name="Che Y."/>
            <person name="Ortiz-Lopez F.J."/>
            <person name="Bills G.F."/>
            <person name="Liu X."/>
            <person name="An Z."/>
        </authorList>
    </citation>
    <scope>NUCLEOTIDE SEQUENCE [LARGE SCALE GENOMIC DNA]</scope>
    <source>
        <strain evidence="2">ATCC 20868 / MF5171</strain>
    </source>
</reference>